<gene>
    <name evidence="2" type="ORF">KDW_19410</name>
</gene>
<name>A0A5J4KNV2_9CHLR</name>
<dbReference type="InterPro" id="IPR029046">
    <property type="entry name" value="LolA/LolB/LppX"/>
</dbReference>
<proteinExistence type="predicted"/>
<evidence type="ECO:0000313" key="2">
    <source>
        <dbReference type="EMBL" id="GER87779.1"/>
    </source>
</evidence>
<protein>
    <recommendedName>
        <fullName evidence="4">LppX_LprAFG lipoprotein</fullName>
    </recommendedName>
</protein>
<dbReference type="InterPro" id="IPR046720">
    <property type="entry name" value="DUF6612"/>
</dbReference>
<evidence type="ECO:0008006" key="4">
    <source>
        <dbReference type="Google" id="ProtNLM"/>
    </source>
</evidence>
<dbReference type="EMBL" id="BKZW01000001">
    <property type="protein sequence ID" value="GER87779.1"/>
    <property type="molecule type" value="Genomic_DNA"/>
</dbReference>
<accession>A0A5J4KNV2</accession>
<dbReference type="Pfam" id="PF20316">
    <property type="entry name" value="DUF6612"/>
    <property type="match status" value="1"/>
</dbReference>
<dbReference type="PROSITE" id="PS51257">
    <property type="entry name" value="PROKAR_LIPOPROTEIN"/>
    <property type="match status" value="1"/>
</dbReference>
<comment type="caution">
    <text evidence="2">The sequence shown here is derived from an EMBL/GenBank/DDBJ whole genome shotgun (WGS) entry which is preliminary data.</text>
</comment>
<feature type="chain" id="PRO_5023854149" description="LppX_LprAFG lipoprotein" evidence="1">
    <location>
        <begin position="24"/>
        <end position="308"/>
    </location>
</feature>
<evidence type="ECO:0000313" key="3">
    <source>
        <dbReference type="Proteomes" id="UP000326912"/>
    </source>
</evidence>
<keyword evidence="3" id="KW-1185">Reference proteome</keyword>
<evidence type="ECO:0000256" key="1">
    <source>
        <dbReference type="SAM" id="SignalP"/>
    </source>
</evidence>
<dbReference type="Gene3D" id="2.50.20.20">
    <property type="match status" value="1"/>
</dbReference>
<organism evidence="2 3">
    <name type="scientific">Dictyobacter vulcani</name>
    <dbReference type="NCBI Taxonomy" id="2607529"/>
    <lineage>
        <taxon>Bacteria</taxon>
        <taxon>Bacillati</taxon>
        <taxon>Chloroflexota</taxon>
        <taxon>Ktedonobacteria</taxon>
        <taxon>Ktedonobacterales</taxon>
        <taxon>Dictyobacteraceae</taxon>
        <taxon>Dictyobacter</taxon>
    </lineage>
</organism>
<sequence length="308" mass="33140">MKARKNFSFMFLFMIVLVLLVSACGGQSTPGTGAKTKPSDLTVQQVLQKSSDAMKKLKSSHIEFKSDSSVQAVAAKNSTTSVNKATPVATNVKISMNGSGDQQGVDQQQFNLTLQSAQQNVKLAEIAKGDKVYIQNAQGKWFVVSKSQMAKSNTNLFSGMTLDQNSLLGIMQNVKLVDHGADNLNGQSLRHLTATMDKEALKQILTQNPNLKGSLGQQNIDTALANAKQFVTVLDVWIDETNFYVHRTQLKMDIAADTSGVSKEAPGLVNTSTNTVVDLSKFDQPVTINVPANATPTDNPATVFGTAQ</sequence>
<dbReference type="Proteomes" id="UP000326912">
    <property type="component" value="Unassembled WGS sequence"/>
</dbReference>
<reference evidence="2 3" key="1">
    <citation type="submission" date="2019-10" db="EMBL/GenBank/DDBJ databases">
        <title>Dictyobacter vulcani sp. nov., within the class Ktedonobacteria, isolated from soil of volcanic Mt. Zao.</title>
        <authorList>
            <person name="Zheng Y."/>
            <person name="Wang C.M."/>
            <person name="Sakai Y."/>
            <person name="Abe K."/>
            <person name="Yokota A."/>
            <person name="Yabe S."/>
        </authorList>
    </citation>
    <scope>NUCLEOTIDE SEQUENCE [LARGE SCALE GENOMIC DNA]</scope>
    <source>
        <strain evidence="2 3">W12</strain>
    </source>
</reference>
<feature type="signal peptide" evidence="1">
    <location>
        <begin position="1"/>
        <end position="23"/>
    </location>
</feature>
<dbReference type="AlphaFoldDB" id="A0A5J4KNV2"/>
<dbReference type="RefSeq" id="WP_151755748.1">
    <property type="nucleotide sequence ID" value="NZ_BKZW01000001.1"/>
</dbReference>
<keyword evidence="1" id="KW-0732">Signal</keyword>
<dbReference type="SUPFAM" id="SSF89392">
    <property type="entry name" value="Prokaryotic lipoproteins and lipoprotein localization factors"/>
    <property type="match status" value="1"/>
</dbReference>